<accession>A0A9D4RZY4</accession>
<protein>
    <submittedName>
        <fullName evidence="1">Uncharacterized protein</fullName>
    </submittedName>
</protein>
<dbReference type="AlphaFoldDB" id="A0A9D4RZY4"/>
<sequence>MDVVTDDNSCLDLDQLQSGSVDITEMDSDALSDLNFDLLEDLESIFKSDIEGLTCPDSNCLSSQNNESITENIVQKGQKRKQSVQEIEAIVDTLKSVAVPSSPVFTDGWDSDYVSAGIPSPCSVGSPCSGVESLSSDGETSPLHDTMWEESFTDFELFPDLL</sequence>
<dbReference type="EMBL" id="JAIWYP010000001">
    <property type="protein sequence ID" value="KAH3887131.1"/>
    <property type="molecule type" value="Genomic_DNA"/>
</dbReference>
<name>A0A9D4RZY4_DREPO</name>
<gene>
    <name evidence="1" type="ORF">DPMN_011147</name>
</gene>
<evidence type="ECO:0000313" key="2">
    <source>
        <dbReference type="Proteomes" id="UP000828390"/>
    </source>
</evidence>
<organism evidence="1 2">
    <name type="scientific">Dreissena polymorpha</name>
    <name type="common">Zebra mussel</name>
    <name type="synonym">Mytilus polymorpha</name>
    <dbReference type="NCBI Taxonomy" id="45954"/>
    <lineage>
        <taxon>Eukaryota</taxon>
        <taxon>Metazoa</taxon>
        <taxon>Spiralia</taxon>
        <taxon>Lophotrochozoa</taxon>
        <taxon>Mollusca</taxon>
        <taxon>Bivalvia</taxon>
        <taxon>Autobranchia</taxon>
        <taxon>Heteroconchia</taxon>
        <taxon>Euheterodonta</taxon>
        <taxon>Imparidentia</taxon>
        <taxon>Neoheterodontei</taxon>
        <taxon>Myida</taxon>
        <taxon>Dreissenoidea</taxon>
        <taxon>Dreissenidae</taxon>
        <taxon>Dreissena</taxon>
    </lineage>
</organism>
<reference evidence="1" key="2">
    <citation type="submission" date="2020-11" db="EMBL/GenBank/DDBJ databases">
        <authorList>
            <person name="McCartney M.A."/>
            <person name="Auch B."/>
            <person name="Kono T."/>
            <person name="Mallez S."/>
            <person name="Becker A."/>
            <person name="Gohl D.M."/>
            <person name="Silverstein K.A.T."/>
            <person name="Koren S."/>
            <person name="Bechman K.B."/>
            <person name="Herman A."/>
            <person name="Abrahante J.E."/>
            <person name="Garbe J."/>
        </authorList>
    </citation>
    <scope>NUCLEOTIDE SEQUENCE</scope>
    <source>
        <strain evidence="1">Duluth1</strain>
        <tissue evidence="1">Whole animal</tissue>
    </source>
</reference>
<evidence type="ECO:0000313" key="1">
    <source>
        <dbReference type="EMBL" id="KAH3887131.1"/>
    </source>
</evidence>
<comment type="caution">
    <text evidence="1">The sequence shown here is derived from an EMBL/GenBank/DDBJ whole genome shotgun (WGS) entry which is preliminary data.</text>
</comment>
<dbReference type="Proteomes" id="UP000828390">
    <property type="component" value="Unassembled WGS sequence"/>
</dbReference>
<reference evidence="1" key="1">
    <citation type="journal article" date="2019" name="bioRxiv">
        <title>The Genome of the Zebra Mussel, Dreissena polymorpha: A Resource for Invasive Species Research.</title>
        <authorList>
            <person name="McCartney M.A."/>
            <person name="Auch B."/>
            <person name="Kono T."/>
            <person name="Mallez S."/>
            <person name="Zhang Y."/>
            <person name="Obille A."/>
            <person name="Becker A."/>
            <person name="Abrahante J.E."/>
            <person name="Garbe J."/>
            <person name="Badalamenti J.P."/>
            <person name="Herman A."/>
            <person name="Mangelson H."/>
            <person name="Liachko I."/>
            <person name="Sullivan S."/>
            <person name="Sone E.D."/>
            <person name="Koren S."/>
            <person name="Silverstein K.A.T."/>
            <person name="Beckman K.B."/>
            <person name="Gohl D.M."/>
        </authorList>
    </citation>
    <scope>NUCLEOTIDE SEQUENCE</scope>
    <source>
        <strain evidence="1">Duluth1</strain>
        <tissue evidence="1">Whole animal</tissue>
    </source>
</reference>
<keyword evidence="2" id="KW-1185">Reference proteome</keyword>
<proteinExistence type="predicted"/>